<evidence type="ECO:0000313" key="3">
    <source>
        <dbReference type="EMBL" id="KAK4134337.1"/>
    </source>
</evidence>
<dbReference type="PANTHER" id="PTHR40020:SF1">
    <property type="entry name" value="CYTOCHROME C OXIDASE ASSEMBLY FACTOR 2"/>
    <property type="match status" value="1"/>
</dbReference>
<evidence type="ECO:0000313" key="4">
    <source>
        <dbReference type="Proteomes" id="UP001304895"/>
    </source>
</evidence>
<dbReference type="EMBL" id="MU853409">
    <property type="protein sequence ID" value="KAK4134337.1"/>
    <property type="molecule type" value="Genomic_DNA"/>
</dbReference>
<evidence type="ECO:0008006" key="5">
    <source>
        <dbReference type="Google" id="ProtNLM"/>
    </source>
</evidence>
<dbReference type="PANTHER" id="PTHR40020">
    <property type="entry name" value="CYTOCHROME C OXIDASE ASSEMBLY FACTOR 2"/>
    <property type="match status" value="1"/>
</dbReference>
<dbReference type="GO" id="GO:0005759">
    <property type="term" value="C:mitochondrial matrix"/>
    <property type="evidence" value="ECO:0007669"/>
    <property type="project" value="TreeGrafter"/>
</dbReference>
<reference evidence="3" key="2">
    <citation type="submission" date="2023-05" db="EMBL/GenBank/DDBJ databases">
        <authorList>
            <consortium name="Lawrence Berkeley National Laboratory"/>
            <person name="Steindorff A."/>
            <person name="Hensen N."/>
            <person name="Bonometti L."/>
            <person name="Westerberg I."/>
            <person name="Brannstrom I.O."/>
            <person name="Guillou S."/>
            <person name="Cros-Aarteil S."/>
            <person name="Calhoun S."/>
            <person name="Haridas S."/>
            <person name="Kuo A."/>
            <person name="Mondo S."/>
            <person name="Pangilinan J."/>
            <person name="Riley R."/>
            <person name="Labutti K."/>
            <person name="Andreopoulos B."/>
            <person name="Lipzen A."/>
            <person name="Chen C."/>
            <person name="Yanf M."/>
            <person name="Daum C."/>
            <person name="Ng V."/>
            <person name="Clum A."/>
            <person name="Ohm R."/>
            <person name="Martin F."/>
            <person name="Silar P."/>
            <person name="Natvig D."/>
            <person name="Lalanne C."/>
            <person name="Gautier V."/>
            <person name="Ament-Velasquez S.L."/>
            <person name="Kruys A."/>
            <person name="Hutchinson M.I."/>
            <person name="Powell A.J."/>
            <person name="Barry K."/>
            <person name="Miller A.N."/>
            <person name="Grigoriev I.V."/>
            <person name="Debuchy R."/>
            <person name="Gladieux P."/>
            <person name="Thoren M.H."/>
            <person name="Johannesson H."/>
        </authorList>
    </citation>
    <scope>NUCLEOTIDE SEQUENCE</scope>
    <source>
        <strain evidence="3">CBS 123565</strain>
    </source>
</reference>
<organism evidence="3 4">
    <name type="scientific">Trichocladium antarcticum</name>
    <dbReference type="NCBI Taxonomy" id="1450529"/>
    <lineage>
        <taxon>Eukaryota</taxon>
        <taxon>Fungi</taxon>
        <taxon>Dikarya</taxon>
        <taxon>Ascomycota</taxon>
        <taxon>Pezizomycotina</taxon>
        <taxon>Sordariomycetes</taxon>
        <taxon>Sordariomycetidae</taxon>
        <taxon>Sordariales</taxon>
        <taxon>Chaetomiaceae</taxon>
        <taxon>Trichocladium</taxon>
    </lineage>
</organism>
<accession>A0AAN6UJV1</accession>
<evidence type="ECO:0000256" key="1">
    <source>
        <dbReference type="SAM" id="MobiDB-lite"/>
    </source>
</evidence>
<reference evidence="3" key="1">
    <citation type="journal article" date="2023" name="Mol. Phylogenet. Evol.">
        <title>Genome-scale phylogeny and comparative genomics of the fungal order Sordariales.</title>
        <authorList>
            <person name="Hensen N."/>
            <person name="Bonometti L."/>
            <person name="Westerberg I."/>
            <person name="Brannstrom I.O."/>
            <person name="Guillou S."/>
            <person name="Cros-Aarteil S."/>
            <person name="Calhoun S."/>
            <person name="Haridas S."/>
            <person name="Kuo A."/>
            <person name="Mondo S."/>
            <person name="Pangilinan J."/>
            <person name="Riley R."/>
            <person name="LaButti K."/>
            <person name="Andreopoulos B."/>
            <person name="Lipzen A."/>
            <person name="Chen C."/>
            <person name="Yan M."/>
            <person name="Daum C."/>
            <person name="Ng V."/>
            <person name="Clum A."/>
            <person name="Steindorff A."/>
            <person name="Ohm R.A."/>
            <person name="Martin F."/>
            <person name="Silar P."/>
            <person name="Natvig D.O."/>
            <person name="Lalanne C."/>
            <person name="Gautier V."/>
            <person name="Ament-Velasquez S.L."/>
            <person name="Kruys A."/>
            <person name="Hutchinson M.I."/>
            <person name="Powell A.J."/>
            <person name="Barry K."/>
            <person name="Miller A.N."/>
            <person name="Grigoriev I.V."/>
            <person name="Debuchy R."/>
            <person name="Gladieux P."/>
            <person name="Hiltunen Thoren M."/>
            <person name="Johannesson H."/>
        </authorList>
    </citation>
    <scope>NUCLEOTIDE SEQUENCE</scope>
    <source>
        <strain evidence="3">CBS 123565</strain>
    </source>
</reference>
<sequence>MAPPHLHPRSRMTSSLFATTVLASFLVVALPHLLPCPAPRRVYADGEMPDPNARRRRRRKPEGDDAITEDRIVEFRPGHGDEIKAAAKRKSSSKRECPVPRPGGMLGEWLGFHRQPAIDSPSSRPER</sequence>
<dbReference type="GO" id="GO:0033617">
    <property type="term" value="P:mitochondrial respiratory chain complex IV assembly"/>
    <property type="evidence" value="ECO:0007669"/>
    <property type="project" value="InterPro"/>
</dbReference>
<name>A0AAN6UJV1_9PEZI</name>
<comment type="caution">
    <text evidence="3">The sequence shown here is derived from an EMBL/GenBank/DDBJ whole genome shotgun (WGS) entry which is preliminary data.</text>
</comment>
<dbReference type="AlphaFoldDB" id="A0AAN6UJV1"/>
<feature type="compositionally biased region" description="Basic and acidic residues" evidence="1">
    <location>
        <begin position="68"/>
        <end position="85"/>
    </location>
</feature>
<feature type="signal peptide" evidence="2">
    <location>
        <begin position="1"/>
        <end position="31"/>
    </location>
</feature>
<keyword evidence="2" id="KW-0732">Signal</keyword>
<protein>
    <recommendedName>
        <fullName evidence="5">Alpha-1,3-mannosyltransferase</fullName>
    </recommendedName>
</protein>
<dbReference type="InterPro" id="IPR031459">
    <property type="entry name" value="Coa2"/>
</dbReference>
<gene>
    <name evidence="3" type="ORF">BT67DRAFT_315935</name>
</gene>
<proteinExistence type="predicted"/>
<keyword evidence="4" id="KW-1185">Reference proteome</keyword>
<dbReference type="Proteomes" id="UP001304895">
    <property type="component" value="Unassembled WGS sequence"/>
</dbReference>
<dbReference type="Pfam" id="PF17051">
    <property type="entry name" value="COA2"/>
    <property type="match status" value="1"/>
</dbReference>
<feature type="chain" id="PRO_5043028653" description="Alpha-1,3-mannosyltransferase" evidence="2">
    <location>
        <begin position="32"/>
        <end position="127"/>
    </location>
</feature>
<evidence type="ECO:0000256" key="2">
    <source>
        <dbReference type="SAM" id="SignalP"/>
    </source>
</evidence>
<feature type="region of interest" description="Disordered" evidence="1">
    <location>
        <begin position="40"/>
        <end position="127"/>
    </location>
</feature>